<evidence type="ECO:0000313" key="2">
    <source>
        <dbReference type="WBParaSite" id="PS1159_v2.g2807.t1"/>
    </source>
</evidence>
<evidence type="ECO:0000313" key="1">
    <source>
        <dbReference type="Proteomes" id="UP000887580"/>
    </source>
</evidence>
<protein>
    <submittedName>
        <fullName evidence="2">Sec71-like protein</fullName>
    </submittedName>
</protein>
<sequence>MQSVLPSGSNRPISSSISSQFQKQKPVEWISSLIQRYQDQLPTNTGKPIDRETRQLLNTSHTCIINVSKHHLHLVVLALVRVLKGVNSSRWTSEVALSQSRLIVLETLLECLNEAEPTSGRNVERECCMKNVLEEMWILISCTRSGPIRNKAIAIVARVGALHSGLMLSRLERALQALKAEECDEEQNDLALAHLNIMSNVMFTSEYIVKIITLTNQLWPVRKEHLETVCNMLQSILWKWIEGNPTQFSTLQHTSNSQISEVCDALFLAMNTNELRRRAICWPVQMMLIAISPVGLCSLESQQDSESGLINLPAIVVAKKQFLDAIVTVVQTYVTNARPIWSGQVQYACHAAVNLCKCATFVTLSDFFIFNVVQSLIEHVKSVLLTGFRPREMDRKILVDCFVSLFRLKFDNDMFRICLSSSQTVLQLVLVEALCIISTQPRLHWWPKIDMIMSRSDQLRALLMSVIEKVLETDPINASSGHLPLSVSRVSDI</sequence>
<accession>A0AC35GAT4</accession>
<name>A0AC35GAT4_9BILA</name>
<proteinExistence type="predicted"/>
<dbReference type="Proteomes" id="UP000887580">
    <property type="component" value="Unplaced"/>
</dbReference>
<reference evidence="2" key="1">
    <citation type="submission" date="2022-11" db="UniProtKB">
        <authorList>
            <consortium name="WormBaseParasite"/>
        </authorList>
    </citation>
    <scope>IDENTIFICATION</scope>
</reference>
<dbReference type="WBParaSite" id="PS1159_v2.g2807.t1">
    <property type="protein sequence ID" value="PS1159_v2.g2807.t1"/>
    <property type="gene ID" value="PS1159_v2.g2807"/>
</dbReference>
<organism evidence="1 2">
    <name type="scientific">Panagrolaimus sp. PS1159</name>
    <dbReference type="NCBI Taxonomy" id="55785"/>
    <lineage>
        <taxon>Eukaryota</taxon>
        <taxon>Metazoa</taxon>
        <taxon>Ecdysozoa</taxon>
        <taxon>Nematoda</taxon>
        <taxon>Chromadorea</taxon>
        <taxon>Rhabditida</taxon>
        <taxon>Tylenchina</taxon>
        <taxon>Panagrolaimomorpha</taxon>
        <taxon>Panagrolaimoidea</taxon>
        <taxon>Panagrolaimidae</taxon>
        <taxon>Panagrolaimus</taxon>
    </lineage>
</organism>